<feature type="domain" description="BHLH" evidence="7">
    <location>
        <begin position="262"/>
        <end position="311"/>
    </location>
</feature>
<dbReference type="FunFam" id="4.10.280.10:FF:000022">
    <property type="entry name" value="Basic helix-loop-helix transcription factor"/>
    <property type="match status" value="1"/>
</dbReference>
<organism evidence="8 9">
    <name type="scientific">Morella rubra</name>
    <name type="common">Chinese bayberry</name>
    <dbReference type="NCBI Taxonomy" id="262757"/>
    <lineage>
        <taxon>Eukaryota</taxon>
        <taxon>Viridiplantae</taxon>
        <taxon>Streptophyta</taxon>
        <taxon>Embryophyta</taxon>
        <taxon>Tracheophyta</taxon>
        <taxon>Spermatophyta</taxon>
        <taxon>Magnoliopsida</taxon>
        <taxon>eudicotyledons</taxon>
        <taxon>Gunneridae</taxon>
        <taxon>Pentapetalae</taxon>
        <taxon>rosids</taxon>
        <taxon>fabids</taxon>
        <taxon>Fagales</taxon>
        <taxon>Myricaceae</taxon>
        <taxon>Morella</taxon>
    </lineage>
</organism>
<reference evidence="8 9" key="1">
    <citation type="journal article" date="2019" name="Plant Biotechnol. J.">
        <title>The red bayberry genome and genetic basis of sex determination.</title>
        <authorList>
            <person name="Jia H.M."/>
            <person name="Jia H.J."/>
            <person name="Cai Q.L."/>
            <person name="Wang Y."/>
            <person name="Zhao H.B."/>
            <person name="Yang W.F."/>
            <person name="Wang G.Y."/>
            <person name="Li Y.H."/>
            <person name="Zhan D.L."/>
            <person name="Shen Y.T."/>
            <person name="Niu Q.F."/>
            <person name="Chang L."/>
            <person name="Qiu J."/>
            <person name="Zhao L."/>
            <person name="Xie H.B."/>
            <person name="Fu W.Y."/>
            <person name="Jin J."/>
            <person name="Li X.W."/>
            <person name="Jiao Y."/>
            <person name="Zhou C.C."/>
            <person name="Tu T."/>
            <person name="Chai C.Y."/>
            <person name="Gao J.L."/>
            <person name="Fan L.J."/>
            <person name="van de Weg E."/>
            <person name="Wang J.Y."/>
            <person name="Gao Z.S."/>
        </authorList>
    </citation>
    <scope>NUCLEOTIDE SEQUENCE [LARGE SCALE GENOMIC DNA]</scope>
    <source>
        <tissue evidence="8">Leaves</tissue>
    </source>
</reference>
<dbReference type="GO" id="GO:0005634">
    <property type="term" value="C:nucleus"/>
    <property type="evidence" value="ECO:0007669"/>
    <property type="project" value="UniProtKB-SubCell"/>
</dbReference>
<keyword evidence="9" id="KW-1185">Reference proteome</keyword>
<dbReference type="Gene3D" id="4.10.280.10">
    <property type="entry name" value="Helix-loop-helix DNA-binding domain"/>
    <property type="match status" value="1"/>
</dbReference>
<comment type="subcellular location">
    <subcellularLocation>
        <location evidence="1">Nucleus</location>
    </subcellularLocation>
</comment>
<keyword evidence="5" id="KW-0539">Nucleus</keyword>
<dbReference type="EMBL" id="RXIC02000025">
    <property type="protein sequence ID" value="KAB1208376.1"/>
    <property type="molecule type" value="Genomic_DNA"/>
</dbReference>
<evidence type="ECO:0000259" key="7">
    <source>
        <dbReference type="PROSITE" id="PS50888"/>
    </source>
</evidence>
<gene>
    <name evidence="8" type="ORF">CJ030_MR7G001345</name>
</gene>
<proteinExistence type="predicted"/>
<protein>
    <submittedName>
        <fullName evidence="8">Transcription factor bHLH84</fullName>
    </submittedName>
</protein>
<keyword evidence="3" id="KW-0238">DNA-binding</keyword>
<dbReference type="GO" id="GO:0048766">
    <property type="term" value="P:root hair initiation"/>
    <property type="evidence" value="ECO:0007669"/>
    <property type="project" value="UniProtKB-ARBA"/>
</dbReference>
<evidence type="ECO:0000256" key="2">
    <source>
        <dbReference type="ARBA" id="ARBA00023015"/>
    </source>
</evidence>
<dbReference type="PANTHER" id="PTHR16223:SF274">
    <property type="entry name" value="TRANSCRIPTION FACTOR BHLH84"/>
    <property type="match status" value="1"/>
</dbReference>
<accession>A0A6A1V886</accession>
<evidence type="ECO:0000256" key="6">
    <source>
        <dbReference type="SAM" id="MobiDB-lite"/>
    </source>
</evidence>
<dbReference type="PANTHER" id="PTHR16223">
    <property type="entry name" value="TRANSCRIPTION FACTOR BHLH83-RELATED"/>
    <property type="match status" value="1"/>
</dbReference>
<comment type="caution">
    <text evidence="8">The sequence shown here is derived from an EMBL/GenBank/DDBJ whole genome shotgun (WGS) entry which is preliminary data.</text>
</comment>
<dbReference type="GO" id="GO:0046983">
    <property type="term" value="F:protein dimerization activity"/>
    <property type="evidence" value="ECO:0007669"/>
    <property type="project" value="InterPro"/>
</dbReference>
<feature type="region of interest" description="Disordered" evidence="6">
    <location>
        <begin position="122"/>
        <end position="238"/>
    </location>
</feature>
<dbReference type="InterPro" id="IPR011598">
    <property type="entry name" value="bHLH_dom"/>
</dbReference>
<evidence type="ECO:0000256" key="3">
    <source>
        <dbReference type="ARBA" id="ARBA00023125"/>
    </source>
</evidence>
<evidence type="ECO:0000256" key="1">
    <source>
        <dbReference type="ARBA" id="ARBA00004123"/>
    </source>
</evidence>
<dbReference type="InterPro" id="IPR036638">
    <property type="entry name" value="HLH_DNA-bd_sf"/>
</dbReference>
<dbReference type="CDD" id="cd11454">
    <property type="entry name" value="bHLH_AtIND_like"/>
    <property type="match status" value="1"/>
</dbReference>
<dbReference type="GO" id="GO:0000981">
    <property type="term" value="F:DNA-binding transcription factor activity, RNA polymerase II-specific"/>
    <property type="evidence" value="ECO:0007669"/>
    <property type="project" value="TreeGrafter"/>
</dbReference>
<keyword evidence="4" id="KW-0804">Transcription</keyword>
<dbReference type="Pfam" id="PF00010">
    <property type="entry name" value="HLH"/>
    <property type="match status" value="1"/>
</dbReference>
<dbReference type="InterPro" id="IPR045843">
    <property type="entry name" value="IND-like"/>
</dbReference>
<dbReference type="AlphaFoldDB" id="A0A6A1V886"/>
<sequence>MEHMEAISEREWSSFNGLYSPQEAEFVAQKGSLSFEVPSSMWPFHDSTMNMVRLAEGSCCFSTMSNSNFLSASHFSGGSLSQQSCFMSDSHLIHSSNGSSVSMDFCVGRMKNSSSFLVEGNDSLDQEMSDGNPEESAGYTPESVSPNKDSYLIRGSQMSASHSIMDDPCNNPPEKPRKRSRSSGDVRKNIRNLRPKKNDQLASTSNHEDNNAGLVGQSSSSCSSEDDSNVSRELNGGVTSNLPTIGSAALDLKGKARARRGTAADSQSLYARKRRERINERLRILQNLVPNGTKVDISTMLEEAVHYVKFLQLQIKLLSSEDLWIYAPIAYNGINIGLDLNLALP</sequence>
<evidence type="ECO:0000313" key="8">
    <source>
        <dbReference type="EMBL" id="KAB1208376.1"/>
    </source>
</evidence>
<evidence type="ECO:0000256" key="5">
    <source>
        <dbReference type="ARBA" id="ARBA00023242"/>
    </source>
</evidence>
<dbReference type="Proteomes" id="UP000516437">
    <property type="component" value="Chromosome 7"/>
</dbReference>
<evidence type="ECO:0000256" key="4">
    <source>
        <dbReference type="ARBA" id="ARBA00023163"/>
    </source>
</evidence>
<keyword evidence="2" id="KW-0805">Transcription regulation</keyword>
<dbReference type="GO" id="GO:0000978">
    <property type="term" value="F:RNA polymerase II cis-regulatory region sequence-specific DNA binding"/>
    <property type="evidence" value="ECO:0007669"/>
    <property type="project" value="TreeGrafter"/>
</dbReference>
<name>A0A6A1V886_9ROSI</name>
<evidence type="ECO:0000313" key="9">
    <source>
        <dbReference type="Proteomes" id="UP000516437"/>
    </source>
</evidence>
<dbReference type="SUPFAM" id="SSF47459">
    <property type="entry name" value="HLH, helix-loop-helix DNA-binding domain"/>
    <property type="match status" value="1"/>
</dbReference>
<dbReference type="PROSITE" id="PS50888">
    <property type="entry name" value="BHLH"/>
    <property type="match status" value="1"/>
</dbReference>
<dbReference type="OrthoDB" id="651283at2759"/>
<dbReference type="SMART" id="SM00353">
    <property type="entry name" value="HLH"/>
    <property type="match status" value="1"/>
</dbReference>